<organism evidence="1 2">
    <name type="scientific">Paenibacillus aestuarii</name>
    <dbReference type="NCBI Taxonomy" id="516965"/>
    <lineage>
        <taxon>Bacteria</taxon>
        <taxon>Bacillati</taxon>
        <taxon>Bacillota</taxon>
        <taxon>Bacilli</taxon>
        <taxon>Bacillales</taxon>
        <taxon>Paenibacillaceae</taxon>
        <taxon>Paenibacillus</taxon>
    </lineage>
</organism>
<accession>A0ABW0K915</accession>
<dbReference type="EMBL" id="JBHSMJ010000022">
    <property type="protein sequence ID" value="MFC5449865.1"/>
    <property type="molecule type" value="Genomic_DNA"/>
</dbReference>
<reference evidence="2" key="1">
    <citation type="journal article" date="2019" name="Int. J. Syst. Evol. Microbiol.">
        <title>The Global Catalogue of Microorganisms (GCM) 10K type strain sequencing project: providing services to taxonomists for standard genome sequencing and annotation.</title>
        <authorList>
            <consortium name="The Broad Institute Genomics Platform"/>
            <consortium name="The Broad Institute Genome Sequencing Center for Infectious Disease"/>
            <person name="Wu L."/>
            <person name="Ma J."/>
        </authorList>
    </citation>
    <scope>NUCLEOTIDE SEQUENCE [LARGE SCALE GENOMIC DNA]</scope>
    <source>
        <strain evidence="2">KACC 11904</strain>
    </source>
</reference>
<evidence type="ECO:0000313" key="1">
    <source>
        <dbReference type="EMBL" id="MFC5449865.1"/>
    </source>
</evidence>
<name>A0ABW0K915_9BACL</name>
<keyword evidence="2" id="KW-1185">Reference proteome</keyword>
<evidence type="ECO:0000313" key="2">
    <source>
        <dbReference type="Proteomes" id="UP001596044"/>
    </source>
</evidence>
<dbReference type="Pfam" id="PF19668">
    <property type="entry name" value="DUF6171"/>
    <property type="match status" value="1"/>
</dbReference>
<proteinExistence type="predicted"/>
<sequence length="91" mass="10264">MTNQSRDHSCKGCSANVNVTEQQIDRMLASLNRKGFDCVSDEIYQERLAVCRECPSLAYGNTCLHCGCIVQIRAKFKEKGCPNPGYSKWQE</sequence>
<comment type="caution">
    <text evidence="1">The sequence shown here is derived from an EMBL/GenBank/DDBJ whole genome shotgun (WGS) entry which is preliminary data.</text>
</comment>
<dbReference type="Proteomes" id="UP001596044">
    <property type="component" value="Unassembled WGS sequence"/>
</dbReference>
<dbReference type="InterPro" id="IPR046169">
    <property type="entry name" value="DUF6171"/>
</dbReference>
<gene>
    <name evidence="1" type="ORF">ACFPOG_16555</name>
</gene>
<dbReference type="RefSeq" id="WP_333742960.1">
    <property type="nucleotide sequence ID" value="NZ_JAQFVF010000080.1"/>
</dbReference>
<protein>
    <submittedName>
        <fullName evidence="1">DUF6171 family protein</fullName>
    </submittedName>
</protein>